<dbReference type="EMBL" id="VICG01000005">
    <property type="protein sequence ID" value="KAA8571808.1"/>
    <property type="molecule type" value="Genomic_DNA"/>
</dbReference>
<evidence type="ECO:0008006" key="4">
    <source>
        <dbReference type="Google" id="ProtNLM"/>
    </source>
</evidence>
<evidence type="ECO:0000313" key="2">
    <source>
        <dbReference type="EMBL" id="KAA8571808.1"/>
    </source>
</evidence>
<evidence type="ECO:0000313" key="3">
    <source>
        <dbReference type="Proteomes" id="UP000322873"/>
    </source>
</evidence>
<accession>A0A5M9JQK6</accession>
<keyword evidence="3" id="KW-1185">Reference proteome</keyword>
<feature type="region of interest" description="Disordered" evidence="1">
    <location>
        <begin position="443"/>
        <end position="462"/>
    </location>
</feature>
<dbReference type="Proteomes" id="UP000322873">
    <property type="component" value="Unassembled WGS sequence"/>
</dbReference>
<feature type="compositionally biased region" description="Pro residues" evidence="1">
    <location>
        <begin position="29"/>
        <end position="49"/>
    </location>
</feature>
<name>A0A5M9JQK6_MONFR</name>
<protein>
    <recommendedName>
        <fullName evidence="4">Secreted protein</fullName>
    </recommendedName>
</protein>
<feature type="region of interest" description="Disordered" evidence="1">
    <location>
        <begin position="1"/>
        <end position="164"/>
    </location>
</feature>
<gene>
    <name evidence="2" type="ORF">EYC84_001773</name>
</gene>
<feature type="compositionally biased region" description="Polar residues" evidence="1">
    <location>
        <begin position="100"/>
        <end position="137"/>
    </location>
</feature>
<organism evidence="2 3">
    <name type="scientific">Monilinia fructicola</name>
    <name type="common">Brown rot fungus</name>
    <name type="synonym">Ciboria fructicola</name>
    <dbReference type="NCBI Taxonomy" id="38448"/>
    <lineage>
        <taxon>Eukaryota</taxon>
        <taxon>Fungi</taxon>
        <taxon>Dikarya</taxon>
        <taxon>Ascomycota</taxon>
        <taxon>Pezizomycotina</taxon>
        <taxon>Leotiomycetes</taxon>
        <taxon>Helotiales</taxon>
        <taxon>Sclerotiniaceae</taxon>
        <taxon>Monilinia</taxon>
    </lineage>
</organism>
<comment type="caution">
    <text evidence="2">The sequence shown here is derived from an EMBL/GenBank/DDBJ whole genome shotgun (WGS) entry which is preliminary data.</text>
</comment>
<dbReference type="AlphaFoldDB" id="A0A5M9JQK6"/>
<reference evidence="2 3" key="1">
    <citation type="submission" date="2019-06" db="EMBL/GenBank/DDBJ databases">
        <title>Genome Sequence of the Brown Rot Fungal Pathogen Monilinia fructicola.</title>
        <authorList>
            <person name="De Miccolis Angelini R.M."/>
            <person name="Landi L."/>
            <person name="Abate D."/>
            <person name="Pollastro S."/>
            <person name="Romanazzi G."/>
            <person name="Faretra F."/>
        </authorList>
    </citation>
    <scope>NUCLEOTIDE SEQUENCE [LARGE SCALE GENOMIC DNA]</scope>
    <source>
        <strain evidence="2 3">Mfrc123</strain>
    </source>
</reference>
<dbReference type="VEuPathDB" id="FungiDB:MFRU_035g00430"/>
<evidence type="ECO:0000256" key="1">
    <source>
        <dbReference type="SAM" id="MobiDB-lite"/>
    </source>
</evidence>
<proteinExistence type="predicted"/>
<sequence length="501" mass="56742">MANHVYHELPAEPIDVVTEPLDQEQQNQQPPPPPPPPSPPKAPQPPQPLPQQQQQKPPSLPPRNHSTPPPDVDEPSTIRGVPGDDPSVIPLPLFTRRSKSNLLSQSSDDITQNTARPSHPNRPNISTNVSSETNTSDVPPPLPGNRPDPNLNTGPALPPRRISQYNPNEVHYTRDPHRVIAYLIPLPKPINVSDAEFPQRYLIYTPPAAHLLKPAEGIKEGKRHKGKRFWQREVKKAKTYDGKTMSLKGLHSKTTRGVVWGINSIKNTDITFLNRVPRKEIEELHIVYPPSIPFSPIDLRQQFISQMNRTKSRAKKHAAISTLLLLPTLLIDTFAAVIWPFGGLFEVDAVWAFTSVRGYLVSRSVTKRLTSQDTIHDHEQMTVQDRELYLRFQKSDEVRMLERYVKELCHKRNPARFASAGVPPTETEVLKAMGWEADMRGRVKSGERGGMPEGGVRDWEDERWQEREAKDDLLGVLGKGAKSWDGWCKKWEKNPKKMDKK</sequence>
<feature type="compositionally biased region" description="Basic and acidic residues" evidence="1">
    <location>
        <begin position="1"/>
        <end position="10"/>
    </location>
</feature>